<dbReference type="PANTHER" id="PTHR12264:SF21">
    <property type="entry name" value="TRANSCRIPTION INITIATION FACTOR TFIID SUBUNIT 12"/>
    <property type="match status" value="1"/>
</dbReference>
<reference evidence="8 9" key="1">
    <citation type="submission" date="2023-04" db="EMBL/GenBank/DDBJ databases">
        <title>Genome of Basidiobolus ranarum AG-B5.</title>
        <authorList>
            <person name="Stajich J.E."/>
            <person name="Carter-House D."/>
            <person name="Gryganskyi A."/>
        </authorList>
    </citation>
    <scope>NUCLEOTIDE SEQUENCE [LARGE SCALE GENOMIC DNA]</scope>
    <source>
        <strain evidence="8 9">AG-B5</strain>
    </source>
</reference>
<accession>A0ABR2WVD9</accession>
<comment type="subcellular location">
    <subcellularLocation>
        <location evidence="1">Nucleus</location>
    </subcellularLocation>
</comment>
<feature type="region of interest" description="Disordered" evidence="6">
    <location>
        <begin position="376"/>
        <end position="397"/>
    </location>
</feature>
<comment type="caution">
    <text evidence="8">The sequence shown here is derived from an EMBL/GenBank/DDBJ whole genome shotgun (WGS) entry which is preliminary data.</text>
</comment>
<keyword evidence="3" id="KW-0805">Transcription regulation</keyword>
<dbReference type="InterPro" id="IPR037794">
    <property type="entry name" value="TAF12"/>
</dbReference>
<organism evidence="8 9">
    <name type="scientific">Basidiobolus ranarum</name>
    <dbReference type="NCBI Taxonomy" id="34480"/>
    <lineage>
        <taxon>Eukaryota</taxon>
        <taxon>Fungi</taxon>
        <taxon>Fungi incertae sedis</taxon>
        <taxon>Zoopagomycota</taxon>
        <taxon>Entomophthoromycotina</taxon>
        <taxon>Basidiobolomycetes</taxon>
        <taxon>Basidiobolales</taxon>
        <taxon>Basidiobolaceae</taxon>
        <taxon>Basidiobolus</taxon>
    </lineage>
</organism>
<evidence type="ECO:0000256" key="6">
    <source>
        <dbReference type="SAM" id="MobiDB-lite"/>
    </source>
</evidence>
<dbReference type="Pfam" id="PF03847">
    <property type="entry name" value="TFIID_20kDa"/>
    <property type="match status" value="1"/>
</dbReference>
<feature type="region of interest" description="Disordered" evidence="6">
    <location>
        <begin position="112"/>
        <end position="139"/>
    </location>
</feature>
<feature type="compositionally biased region" description="Polar residues" evidence="6">
    <location>
        <begin position="1"/>
        <end position="29"/>
    </location>
</feature>
<feature type="region of interest" description="Disordered" evidence="6">
    <location>
        <begin position="1"/>
        <end position="96"/>
    </location>
</feature>
<proteinExistence type="inferred from homology"/>
<evidence type="ECO:0000259" key="7">
    <source>
        <dbReference type="Pfam" id="PF03847"/>
    </source>
</evidence>
<protein>
    <submittedName>
        <fullName evidence="8">Transcription initiation factor TFIID subunit 12</fullName>
    </submittedName>
</protein>
<dbReference type="CDD" id="cd07981">
    <property type="entry name" value="HFD_TAF12"/>
    <property type="match status" value="1"/>
</dbReference>
<keyword evidence="5" id="KW-0539">Nucleus</keyword>
<name>A0ABR2WVD9_9FUNG</name>
<feature type="compositionally biased region" description="Polar residues" evidence="6">
    <location>
        <begin position="38"/>
        <end position="96"/>
    </location>
</feature>
<sequence>MSSEHPADQANSSTPNSVQNIETQSPISKTTTPYTTTSQIDPQRTLANLHTTMSQQPSQSTNQPFRPNSQQAAAQKQIPTGSDKIGSSNTPQQNLSMNPQLSTLAQQILAQNAKGATSTTPIQPRMQQQPTLSQKLASQLGQPTNQFLSHQALAAAQNKNKRGPKPKPKPSTSLPAHTLNTLPAQAAQLLQAANITAAQKQQFAQLVQSKINQNPTNPPVRPNTLNNNRVAAAPGINTNRTVLSSLLRSVSNPATQPHQATRQAQSIVEKLRQNILRVRQTLQRSDLSPEDREKFEKDEANNTRYIALFESLSPQTTAATLDTEASASAANPNVVAQSIKPATPVGLRRISSPSPQLVSSLKSNTNISVAPGLSGVSSVSGQTHPTLSTPLKTATPMPMQMPKPIAPTVTAMPVQYSNGLSLPGTPTSLRPTPLDIENNGQLLSKRKIQELVGQIDPNERLESEVEDILLEVADEFIESVTNFACRLAKHRKSNTLEVKDLQIHLERNWNIRVPGFASDDIRSLRKPNIPSSHQQKINAISTVKAQAALGILPTTQNTTTTTVPATSATNVIQNPPKD</sequence>
<evidence type="ECO:0000256" key="3">
    <source>
        <dbReference type="ARBA" id="ARBA00023015"/>
    </source>
</evidence>
<evidence type="ECO:0000256" key="5">
    <source>
        <dbReference type="ARBA" id="ARBA00023242"/>
    </source>
</evidence>
<evidence type="ECO:0000313" key="9">
    <source>
        <dbReference type="Proteomes" id="UP001479436"/>
    </source>
</evidence>
<evidence type="ECO:0000313" key="8">
    <source>
        <dbReference type="EMBL" id="KAK9765495.1"/>
    </source>
</evidence>
<dbReference type="InterPro" id="IPR009072">
    <property type="entry name" value="Histone-fold"/>
</dbReference>
<gene>
    <name evidence="8" type="primary">TAF12_2</name>
    <name evidence="8" type="ORF">K7432_006135</name>
</gene>
<dbReference type="InterPro" id="IPR003228">
    <property type="entry name" value="TFIID_TAF12_dom"/>
</dbReference>
<dbReference type="Gene3D" id="1.10.20.10">
    <property type="entry name" value="Histone, subunit A"/>
    <property type="match status" value="1"/>
</dbReference>
<comment type="similarity">
    <text evidence="2">Belongs to the TAF12 family.</text>
</comment>
<dbReference type="Proteomes" id="UP001479436">
    <property type="component" value="Unassembled WGS sequence"/>
</dbReference>
<evidence type="ECO:0000256" key="2">
    <source>
        <dbReference type="ARBA" id="ARBA00007530"/>
    </source>
</evidence>
<feature type="compositionally biased region" description="Polar residues" evidence="6">
    <location>
        <begin position="376"/>
        <end position="392"/>
    </location>
</feature>
<keyword evidence="4" id="KW-0804">Transcription</keyword>
<dbReference type="EMBL" id="JASJQH010000262">
    <property type="protein sequence ID" value="KAK9765495.1"/>
    <property type="molecule type" value="Genomic_DNA"/>
</dbReference>
<feature type="compositionally biased region" description="Basic residues" evidence="6">
    <location>
        <begin position="159"/>
        <end position="168"/>
    </location>
</feature>
<dbReference type="PANTHER" id="PTHR12264">
    <property type="entry name" value="TRANSCRIPTION INITIATION FACTOR TFIID SUBUNIT 12"/>
    <property type="match status" value="1"/>
</dbReference>
<dbReference type="SUPFAM" id="SSF47113">
    <property type="entry name" value="Histone-fold"/>
    <property type="match status" value="1"/>
</dbReference>
<feature type="domain" description="Transcription initiation factor TFIID subunit 12" evidence="7">
    <location>
        <begin position="444"/>
        <end position="511"/>
    </location>
</feature>
<keyword evidence="9" id="KW-1185">Reference proteome</keyword>
<evidence type="ECO:0000256" key="1">
    <source>
        <dbReference type="ARBA" id="ARBA00004123"/>
    </source>
</evidence>
<evidence type="ECO:0000256" key="4">
    <source>
        <dbReference type="ARBA" id="ARBA00023163"/>
    </source>
</evidence>
<feature type="region of interest" description="Disordered" evidence="6">
    <location>
        <begin position="156"/>
        <end position="177"/>
    </location>
</feature>